<dbReference type="Gene3D" id="1.10.1060.10">
    <property type="entry name" value="Alpha-helical ferredoxin"/>
    <property type="match status" value="1"/>
</dbReference>
<dbReference type="GO" id="GO:0016491">
    <property type="term" value="F:oxidoreductase activity"/>
    <property type="evidence" value="ECO:0007669"/>
    <property type="project" value="UniProtKB-ARBA"/>
</dbReference>
<dbReference type="InterPro" id="IPR009051">
    <property type="entry name" value="Helical_ferredxn"/>
</dbReference>
<feature type="domain" description="4Fe-4S ferredoxin-type" evidence="1">
    <location>
        <begin position="190"/>
        <end position="212"/>
    </location>
</feature>
<dbReference type="PROSITE" id="PS00198">
    <property type="entry name" value="4FE4S_FER_1"/>
    <property type="match status" value="2"/>
</dbReference>
<evidence type="ECO:0000259" key="1">
    <source>
        <dbReference type="PROSITE" id="PS51379"/>
    </source>
</evidence>
<dbReference type="InterPro" id="IPR007525">
    <property type="entry name" value="FrhB_FdhB_C"/>
</dbReference>
<proteinExistence type="predicted"/>
<organism evidence="2">
    <name type="scientific">Geoglobus ahangari</name>
    <dbReference type="NCBI Taxonomy" id="113653"/>
    <lineage>
        <taxon>Archaea</taxon>
        <taxon>Methanobacteriati</taxon>
        <taxon>Methanobacteriota</taxon>
        <taxon>Archaeoglobi</taxon>
        <taxon>Archaeoglobales</taxon>
        <taxon>Archaeoglobaceae</taxon>
        <taxon>Geoglobus</taxon>
    </lineage>
</organism>
<reference evidence="2" key="1">
    <citation type="journal article" date="2020" name="mSystems">
        <title>Genome- and Community-Level Interaction Insights into Carbon Utilization and Element Cycling Functions of Hydrothermarchaeota in Hydrothermal Sediment.</title>
        <authorList>
            <person name="Zhou Z."/>
            <person name="Liu Y."/>
            <person name="Xu W."/>
            <person name="Pan J."/>
            <person name="Luo Z.H."/>
            <person name="Li M."/>
        </authorList>
    </citation>
    <scope>NUCLEOTIDE SEQUENCE [LARGE SCALE GENOMIC DNA]</scope>
    <source>
        <strain evidence="3">SpSt-62</strain>
        <strain evidence="2">SpSt-97</strain>
    </source>
</reference>
<dbReference type="EMBL" id="DTPI01000032">
    <property type="protein sequence ID" value="HGE66813.1"/>
    <property type="molecule type" value="Genomic_DNA"/>
</dbReference>
<gene>
    <name evidence="3" type="ORF">ENT89_01750</name>
    <name evidence="2" type="ORF">ENX77_06850</name>
</gene>
<dbReference type="AlphaFoldDB" id="A0A7C3UL97"/>
<dbReference type="PROSITE" id="PS51379">
    <property type="entry name" value="4FE4S_FER_2"/>
    <property type="match status" value="2"/>
</dbReference>
<feature type="domain" description="4Fe-4S ferredoxin-type" evidence="1">
    <location>
        <begin position="258"/>
        <end position="287"/>
    </location>
</feature>
<accession>A0A7C3UL97</accession>
<dbReference type="SUPFAM" id="SSF46548">
    <property type="entry name" value="alpha-helical ferredoxin"/>
    <property type="match status" value="1"/>
</dbReference>
<dbReference type="GO" id="GO:0051536">
    <property type="term" value="F:iron-sulfur cluster binding"/>
    <property type="evidence" value="ECO:0007669"/>
    <property type="project" value="InterPro"/>
</dbReference>
<dbReference type="InterPro" id="IPR017900">
    <property type="entry name" value="4Fe4S_Fe_S_CS"/>
</dbReference>
<sequence length="315" mass="36149">MIGKIREACRQVEVDAIIGYRKKEGEPREILHVFKPDEIDKITFSPLSSNNPARLLMEILPTMNKVAVIAKGCDVRAIRELVKENKIDRNKIYIIGVSCDGVVDYRKFRRAVQFRLNEIESVELDGEDLIVKANGKEQRFKFADVMSEVCKHCPNPTPKDYDVLIGEPKEGKEDFSDIEEIEKMSAEERWNYWMDIFSKCIRCHACRQVCPVCYCEECLVDPVNLAISPMTPAEEKASYPRVLGKTVNSSDNLIYHLVRVLHHAGRCARCGECERACPMELPLTKLERKLWKVVQEEFGYSPDEDIPFLSKLDMG</sequence>
<dbReference type="EMBL" id="DTAK01000012">
    <property type="protein sequence ID" value="HGU58930.1"/>
    <property type="molecule type" value="Genomic_DNA"/>
</dbReference>
<evidence type="ECO:0000313" key="2">
    <source>
        <dbReference type="EMBL" id="HGE66813.1"/>
    </source>
</evidence>
<evidence type="ECO:0000313" key="3">
    <source>
        <dbReference type="EMBL" id="HGU58930.1"/>
    </source>
</evidence>
<comment type="caution">
    <text evidence="2">The sequence shown here is derived from an EMBL/GenBank/DDBJ whole genome shotgun (WGS) entry which is preliminary data.</text>
</comment>
<dbReference type="Pfam" id="PF04432">
    <property type="entry name" value="FrhB_FdhB_C"/>
    <property type="match status" value="1"/>
</dbReference>
<protein>
    <submittedName>
        <fullName evidence="2">4Fe-4S ferredoxin</fullName>
    </submittedName>
</protein>
<dbReference type="InterPro" id="IPR017896">
    <property type="entry name" value="4Fe4S_Fe-S-bd"/>
</dbReference>
<name>A0A7C3UL97_9EURY</name>